<comment type="catalytic activity">
    <reaction evidence="1 7">
        <text>a myo-inositol phosphate + H2O = myo-inositol + phosphate</text>
        <dbReference type="Rhea" id="RHEA:24056"/>
        <dbReference type="ChEBI" id="CHEBI:15377"/>
        <dbReference type="ChEBI" id="CHEBI:17268"/>
        <dbReference type="ChEBI" id="CHEBI:43474"/>
        <dbReference type="ChEBI" id="CHEBI:84139"/>
        <dbReference type="EC" id="3.1.3.25"/>
    </reaction>
</comment>
<keyword evidence="4 7" id="KW-0479">Metal-binding</keyword>
<name>A0ABU5MXB7_9BACT</name>
<evidence type="ECO:0000256" key="6">
    <source>
        <dbReference type="ARBA" id="ARBA00022842"/>
    </source>
</evidence>
<gene>
    <name evidence="8" type="ORF">P9H32_09435</name>
</gene>
<evidence type="ECO:0000256" key="1">
    <source>
        <dbReference type="ARBA" id="ARBA00001033"/>
    </source>
</evidence>
<evidence type="ECO:0000256" key="2">
    <source>
        <dbReference type="ARBA" id="ARBA00001946"/>
    </source>
</evidence>
<dbReference type="PRINTS" id="PR00377">
    <property type="entry name" value="IMPHPHTASES"/>
</dbReference>
<evidence type="ECO:0000256" key="7">
    <source>
        <dbReference type="RuleBase" id="RU364068"/>
    </source>
</evidence>
<dbReference type="RefSeq" id="WP_322608643.1">
    <property type="nucleotide sequence ID" value="NZ_JARVCO010000010.1"/>
</dbReference>
<dbReference type="EC" id="3.1.3.25" evidence="7"/>
<dbReference type="EMBL" id="JARVCO010000010">
    <property type="protein sequence ID" value="MDZ8118850.1"/>
    <property type="molecule type" value="Genomic_DNA"/>
</dbReference>
<dbReference type="SUPFAM" id="SSF56655">
    <property type="entry name" value="Carbohydrate phosphatase"/>
    <property type="match status" value="1"/>
</dbReference>
<evidence type="ECO:0000256" key="3">
    <source>
        <dbReference type="ARBA" id="ARBA00009759"/>
    </source>
</evidence>
<evidence type="ECO:0000313" key="8">
    <source>
        <dbReference type="EMBL" id="MDZ8118850.1"/>
    </source>
</evidence>
<dbReference type="Pfam" id="PF00459">
    <property type="entry name" value="Inositol_P"/>
    <property type="match status" value="1"/>
</dbReference>
<dbReference type="InterPro" id="IPR000760">
    <property type="entry name" value="Inositol_monophosphatase-like"/>
</dbReference>
<proteinExistence type="inferred from homology"/>
<evidence type="ECO:0000313" key="9">
    <source>
        <dbReference type="Proteomes" id="UP001290861"/>
    </source>
</evidence>
<dbReference type="GO" id="GO:0016787">
    <property type="term" value="F:hydrolase activity"/>
    <property type="evidence" value="ECO:0007669"/>
    <property type="project" value="UniProtKB-KW"/>
</dbReference>
<dbReference type="PROSITE" id="PS00630">
    <property type="entry name" value="IMP_2"/>
    <property type="match status" value="1"/>
</dbReference>
<dbReference type="InterPro" id="IPR020550">
    <property type="entry name" value="Inositol_monophosphatase_CS"/>
</dbReference>
<dbReference type="InterPro" id="IPR020583">
    <property type="entry name" value="Inositol_monoP_metal-BS"/>
</dbReference>
<protein>
    <recommendedName>
        <fullName evidence="7">Inositol-1-monophosphatase</fullName>
        <ecNumber evidence="7">3.1.3.25</ecNumber>
    </recommendedName>
</protein>
<comment type="similarity">
    <text evidence="3 7">Belongs to the inositol monophosphatase superfamily.</text>
</comment>
<dbReference type="InterPro" id="IPR033942">
    <property type="entry name" value="IMPase"/>
</dbReference>
<organism evidence="8 9">
    <name type="scientific">Pontiella agarivorans</name>
    <dbReference type="NCBI Taxonomy" id="3038953"/>
    <lineage>
        <taxon>Bacteria</taxon>
        <taxon>Pseudomonadati</taxon>
        <taxon>Kiritimatiellota</taxon>
        <taxon>Kiritimatiellia</taxon>
        <taxon>Kiritimatiellales</taxon>
        <taxon>Pontiellaceae</taxon>
        <taxon>Pontiella</taxon>
    </lineage>
</organism>
<comment type="cofactor">
    <cofactor evidence="2 7">
        <name>Mg(2+)</name>
        <dbReference type="ChEBI" id="CHEBI:18420"/>
    </cofactor>
</comment>
<dbReference type="Gene3D" id="3.40.190.80">
    <property type="match status" value="1"/>
</dbReference>
<keyword evidence="6 7" id="KW-0460">Magnesium</keyword>
<dbReference type="Proteomes" id="UP001290861">
    <property type="component" value="Unassembled WGS sequence"/>
</dbReference>
<evidence type="ECO:0000256" key="5">
    <source>
        <dbReference type="ARBA" id="ARBA00022801"/>
    </source>
</evidence>
<accession>A0ABU5MXB7</accession>
<dbReference type="PANTHER" id="PTHR20854:SF4">
    <property type="entry name" value="INOSITOL-1-MONOPHOSPHATASE-RELATED"/>
    <property type="match status" value="1"/>
</dbReference>
<dbReference type="PANTHER" id="PTHR20854">
    <property type="entry name" value="INOSITOL MONOPHOSPHATASE"/>
    <property type="match status" value="1"/>
</dbReference>
<comment type="caution">
    <text evidence="8">The sequence shown here is derived from an EMBL/GenBank/DDBJ whole genome shotgun (WGS) entry which is preliminary data.</text>
</comment>
<dbReference type="Gene3D" id="3.30.540.10">
    <property type="entry name" value="Fructose-1,6-Bisphosphatase, subunit A, domain 1"/>
    <property type="match status" value="1"/>
</dbReference>
<sequence>MKNPSLSDLLDVAVAAAKAAGSHAFNNKARRTETNEVFTHDVKLVLDVESQKQAEAVISKVFPEHGILGEEDATPNQLSDYEWIIDPIDGTMNFSHGLEYWCSSVAVRHKGKIVAGCVFAPEFDACYTAHRDDSARLNGEPIQVRQTSSLKKALILTGLSKEIEVDPELYFGRFQKLTLRTKKLRLTGAAALDLCRVADGSADGFFEGSIFLWDYAAATLIVEQAGGLTRIFNDTHPAGSATVVASNRHIFDDLKSIYTQPC</sequence>
<reference evidence="8 9" key="1">
    <citation type="journal article" date="2024" name="Appl. Environ. Microbiol.">
        <title>Pontiella agarivorans sp. nov., a novel marine anaerobic bacterium capable of degrading macroalgal polysaccharides and fixing nitrogen.</title>
        <authorList>
            <person name="Liu N."/>
            <person name="Kivenson V."/>
            <person name="Peng X."/>
            <person name="Cui Z."/>
            <person name="Lankiewicz T.S."/>
            <person name="Gosselin K.M."/>
            <person name="English C.J."/>
            <person name="Blair E.M."/>
            <person name="O'Malley M.A."/>
            <person name="Valentine D.L."/>
        </authorList>
    </citation>
    <scope>NUCLEOTIDE SEQUENCE [LARGE SCALE GENOMIC DNA]</scope>
    <source>
        <strain evidence="8 9">NLcol2</strain>
    </source>
</reference>
<evidence type="ECO:0000256" key="4">
    <source>
        <dbReference type="ARBA" id="ARBA00022723"/>
    </source>
</evidence>
<dbReference type="PROSITE" id="PS00629">
    <property type="entry name" value="IMP_1"/>
    <property type="match status" value="1"/>
</dbReference>
<keyword evidence="5 7" id="KW-0378">Hydrolase</keyword>
<dbReference type="CDD" id="cd01639">
    <property type="entry name" value="IMPase"/>
    <property type="match status" value="1"/>
</dbReference>
<keyword evidence="9" id="KW-1185">Reference proteome</keyword>